<dbReference type="AlphaFoldDB" id="A0A3N4UX03"/>
<proteinExistence type="predicted"/>
<protein>
    <submittedName>
        <fullName evidence="1">Uncharacterized protein</fullName>
    </submittedName>
</protein>
<evidence type="ECO:0000313" key="1">
    <source>
        <dbReference type="EMBL" id="RPE74628.1"/>
    </source>
</evidence>
<dbReference type="OrthoDB" id="6001224at2"/>
<reference evidence="1 2" key="1">
    <citation type="submission" date="2018-11" db="EMBL/GenBank/DDBJ databases">
        <title>Genomic Encyclopedia of Type Strains, Phase IV (KMG-IV): sequencing the most valuable type-strain genomes for metagenomic binning, comparative biology and taxonomic classification.</title>
        <authorList>
            <person name="Goeker M."/>
        </authorList>
    </citation>
    <scope>NUCLEOTIDE SEQUENCE [LARGE SCALE GENOMIC DNA]</scope>
    <source>
        <strain evidence="1 2">DSM 25623</strain>
    </source>
</reference>
<accession>A0A3N4UX03</accession>
<name>A0A3N4UX03_9GAMM</name>
<dbReference type="RefSeq" id="WP_123771464.1">
    <property type="nucleotide sequence ID" value="NZ_RKQN01000008.1"/>
</dbReference>
<gene>
    <name evidence="1" type="ORF">EDC50_3157</name>
</gene>
<keyword evidence="2" id="KW-1185">Reference proteome</keyword>
<sequence length="213" mass="22070">MAKGYRSGGVDFDDLFDPDVIGDGPAVPNLRSGGAPLRYAALKYGQKRADVGYRQDGVDVSSLWAAKGTAVYKLSFDGISVSASNQAKTNSGGTTTATALLWMHANGTWEARRSATGGGNNSNVVTASGTWIDPGAGAAEYQVLFEQVSGTPVSGLGLYDFTASRAASLSVSVRSQSSDYDEVGATVKATLRRNGRDIRTAVFGLSASAAGWV</sequence>
<organism evidence="1 2">
    <name type="scientific">Vulcaniibacterium tengchongense</name>
    <dbReference type="NCBI Taxonomy" id="1273429"/>
    <lineage>
        <taxon>Bacteria</taxon>
        <taxon>Pseudomonadati</taxon>
        <taxon>Pseudomonadota</taxon>
        <taxon>Gammaproteobacteria</taxon>
        <taxon>Lysobacterales</taxon>
        <taxon>Lysobacteraceae</taxon>
        <taxon>Vulcaniibacterium</taxon>
    </lineage>
</organism>
<comment type="caution">
    <text evidence="1">The sequence shown here is derived from an EMBL/GenBank/DDBJ whole genome shotgun (WGS) entry which is preliminary data.</text>
</comment>
<dbReference type="Proteomes" id="UP000269708">
    <property type="component" value="Unassembled WGS sequence"/>
</dbReference>
<dbReference type="EMBL" id="RKQN01000008">
    <property type="protein sequence ID" value="RPE74628.1"/>
    <property type="molecule type" value="Genomic_DNA"/>
</dbReference>
<evidence type="ECO:0000313" key="2">
    <source>
        <dbReference type="Proteomes" id="UP000269708"/>
    </source>
</evidence>